<dbReference type="InterPro" id="IPR049453">
    <property type="entry name" value="Memb_transporter_dom"/>
</dbReference>
<evidence type="ECO:0000259" key="6">
    <source>
        <dbReference type="Pfam" id="PF13515"/>
    </source>
</evidence>
<sequence>MKGEARRGNVRRDTPSGLARFRFVREGHLWHGLQLAVSIALAYGVSRAFALPQPHWAVMSALIVSRPDASATRSVGLQRLTATLGGALVGLGGAGLVHIGFGPAELVTLIVVIALAIATADRIGLRSASITALIVMGSGALQDGSPLAVAGLRTLEIAVGASVAMGCAWAAHRLSVVSRPSAVVSGLMLELAAQVEASTSDDRALREAQSSLVRATLRRLGEMVHGAPAGSSQRTLFGLAMRVAQDAGWLARQAAEVASSSPEQVRQTTSAAANALRAAARSFDGMESAETATAAIAAMSTVGGEAWRVDALLALQQDLRKALKVADATGSALAKTSGRPPSPPN</sequence>
<comment type="caution">
    <text evidence="7">The sequence shown here is derived from an EMBL/GenBank/DDBJ whole genome shotgun (WGS) entry which is preliminary data.</text>
</comment>
<feature type="domain" description="Integral membrane bound transporter" evidence="6">
    <location>
        <begin position="41"/>
        <end position="165"/>
    </location>
</feature>
<protein>
    <submittedName>
        <fullName evidence="7">FUSC family protein</fullName>
    </submittedName>
</protein>
<evidence type="ECO:0000256" key="4">
    <source>
        <dbReference type="ARBA" id="ARBA00023136"/>
    </source>
</evidence>
<accession>A0ABT7NDB4</accession>
<evidence type="ECO:0000256" key="2">
    <source>
        <dbReference type="ARBA" id="ARBA00022692"/>
    </source>
</evidence>
<comment type="subcellular location">
    <subcellularLocation>
        <location evidence="1">Membrane</location>
        <topology evidence="1">Multi-pass membrane protein</topology>
    </subcellularLocation>
</comment>
<dbReference type="EMBL" id="JASZYV010000003">
    <property type="protein sequence ID" value="MDM0045941.1"/>
    <property type="molecule type" value="Genomic_DNA"/>
</dbReference>
<keyword evidence="8" id="KW-1185">Reference proteome</keyword>
<keyword evidence="2 5" id="KW-0812">Transmembrane</keyword>
<dbReference type="Pfam" id="PF13515">
    <property type="entry name" value="FUSC_2"/>
    <property type="match status" value="1"/>
</dbReference>
<keyword evidence="3 5" id="KW-1133">Transmembrane helix</keyword>
<feature type="transmembrane region" description="Helical" evidence="5">
    <location>
        <begin position="106"/>
        <end position="125"/>
    </location>
</feature>
<evidence type="ECO:0000256" key="1">
    <source>
        <dbReference type="ARBA" id="ARBA00004141"/>
    </source>
</evidence>
<gene>
    <name evidence="7" type="ORF">QTH91_15745</name>
</gene>
<evidence type="ECO:0000313" key="7">
    <source>
        <dbReference type="EMBL" id="MDM0045941.1"/>
    </source>
</evidence>
<proteinExistence type="predicted"/>
<dbReference type="Proteomes" id="UP001174908">
    <property type="component" value="Unassembled WGS sequence"/>
</dbReference>
<name>A0ABT7NDB4_9BURK</name>
<evidence type="ECO:0000256" key="5">
    <source>
        <dbReference type="SAM" id="Phobius"/>
    </source>
</evidence>
<keyword evidence="4 5" id="KW-0472">Membrane</keyword>
<evidence type="ECO:0000313" key="8">
    <source>
        <dbReference type="Proteomes" id="UP001174908"/>
    </source>
</evidence>
<organism evidence="7 8">
    <name type="scientific">Variovorax dokdonensis</name>
    <dbReference type="NCBI Taxonomy" id="344883"/>
    <lineage>
        <taxon>Bacteria</taxon>
        <taxon>Pseudomonadati</taxon>
        <taxon>Pseudomonadota</taxon>
        <taxon>Betaproteobacteria</taxon>
        <taxon>Burkholderiales</taxon>
        <taxon>Comamonadaceae</taxon>
        <taxon>Variovorax</taxon>
    </lineage>
</organism>
<dbReference type="RefSeq" id="WP_286661044.1">
    <property type="nucleotide sequence ID" value="NZ_JASZYV010000003.1"/>
</dbReference>
<reference evidence="7" key="1">
    <citation type="submission" date="2023-06" db="EMBL/GenBank/DDBJ databases">
        <authorList>
            <person name="Jiang Y."/>
            <person name="Liu Q."/>
        </authorList>
    </citation>
    <scope>NUCLEOTIDE SEQUENCE</scope>
    <source>
        <strain evidence="7">CGMCC 1.12089</strain>
    </source>
</reference>
<evidence type="ECO:0000256" key="3">
    <source>
        <dbReference type="ARBA" id="ARBA00022989"/>
    </source>
</evidence>